<gene>
    <name evidence="2" type="ORF">PDIGIT_LOCUS7507</name>
</gene>
<dbReference type="Proteomes" id="UP001152607">
    <property type="component" value="Unassembled WGS sequence"/>
</dbReference>
<comment type="caution">
    <text evidence="2">The sequence shown here is derived from an EMBL/GenBank/DDBJ whole genome shotgun (WGS) entry which is preliminary data.</text>
</comment>
<dbReference type="OrthoDB" id="2520703at2759"/>
<evidence type="ECO:0000313" key="3">
    <source>
        <dbReference type="Proteomes" id="UP001152607"/>
    </source>
</evidence>
<evidence type="ECO:0008006" key="4">
    <source>
        <dbReference type="Google" id="ProtNLM"/>
    </source>
</evidence>
<sequence length="525" mass="60734">MPCYLIRLSNELLAEIASYLSPRDLRVVIKLNKKVYYAIRHLLYRSLHEQLHFQVNLIPLARTLMENPDFGSHVRYMRLGPAFVVETLNTAKQALLKTAVESMGIPPWQKLTATLREGTKRRVSRDLLVACLLIYTPNIICLKISKDIDYGTKPSLEWLDVMRWSVTRPGRMHSFAHLRFLRMDMKHSISIHQLGPVLALPSLLDLKAKGIRIRTREEEEATRLARREFPRGTCPIERLQLSSLSVTGEMADILFGSFIALKKLKVERLCTLREWDEAGIRTLTYPGLVRCLHQSKATLEALCIFSGHEDHFMHRNLQGCLGDMLHSFPNLERVEVPLKAMIDVSGLDVDDAVKLVDDLDVLWPLKLKIFTLDACGLPDEHKDRYCRRLVEFIENLSARRPKPFPSFEEFRIRGFDEGILGLRETESDEDELGVWGNPEDSSSEAESWSEEWEDIEEEDDDDDDDDEEEDEKQDEDGKYEKYEKKVEDEEEWDESEEEDPFPDIPGVSIFSNRWGVQNVSRLFGR</sequence>
<accession>A0A9W4XVF2</accession>
<proteinExistence type="predicted"/>
<reference evidence="2" key="1">
    <citation type="submission" date="2023-01" db="EMBL/GenBank/DDBJ databases">
        <authorList>
            <person name="Van Ghelder C."/>
            <person name="Rancurel C."/>
        </authorList>
    </citation>
    <scope>NUCLEOTIDE SEQUENCE</scope>
    <source>
        <strain evidence="2">CNCM I-4278</strain>
    </source>
</reference>
<protein>
    <recommendedName>
        <fullName evidence="4">F-box domain-containing protein</fullName>
    </recommendedName>
</protein>
<feature type="compositionally biased region" description="Acidic residues" evidence="1">
    <location>
        <begin position="488"/>
        <end position="501"/>
    </location>
</feature>
<organism evidence="2 3">
    <name type="scientific">Periconia digitata</name>
    <dbReference type="NCBI Taxonomy" id="1303443"/>
    <lineage>
        <taxon>Eukaryota</taxon>
        <taxon>Fungi</taxon>
        <taxon>Dikarya</taxon>
        <taxon>Ascomycota</taxon>
        <taxon>Pezizomycotina</taxon>
        <taxon>Dothideomycetes</taxon>
        <taxon>Pleosporomycetidae</taxon>
        <taxon>Pleosporales</taxon>
        <taxon>Massarineae</taxon>
        <taxon>Periconiaceae</taxon>
        <taxon>Periconia</taxon>
    </lineage>
</organism>
<keyword evidence="3" id="KW-1185">Reference proteome</keyword>
<dbReference type="AlphaFoldDB" id="A0A9W4XVF2"/>
<feature type="compositionally biased region" description="Acidic residues" evidence="1">
    <location>
        <begin position="441"/>
        <end position="474"/>
    </location>
</feature>
<evidence type="ECO:0000313" key="2">
    <source>
        <dbReference type="EMBL" id="CAI6334447.1"/>
    </source>
</evidence>
<feature type="compositionally biased region" description="Basic and acidic residues" evidence="1">
    <location>
        <begin position="475"/>
        <end position="487"/>
    </location>
</feature>
<evidence type="ECO:0000256" key="1">
    <source>
        <dbReference type="SAM" id="MobiDB-lite"/>
    </source>
</evidence>
<feature type="region of interest" description="Disordered" evidence="1">
    <location>
        <begin position="426"/>
        <end position="509"/>
    </location>
</feature>
<dbReference type="EMBL" id="CAOQHR010000005">
    <property type="protein sequence ID" value="CAI6334447.1"/>
    <property type="molecule type" value="Genomic_DNA"/>
</dbReference>
<name>A0A9W4XVF2_9PLEO</name>